<dbReference type="CDD" id="cd12117">
    <property type="entry name" value="A_NRPS_Srf_like"/>
    <property type="match status" value="3"/>
</dbReference>
<dbReference type="InterPro" id="IPR010071">
    <property type="entry name" value="AA_adenyl_dom"/>
</dbReference>
<dbReference type="SMART" id="SM00824">
    <property type="entry name" value="PKS_TE"/>
    <property type="match status" value="1"/>
</dbReference>
<dbReference type="InterPro" id="IPR045851">
    <property type="entry name" value="AMP-bd_C_sf"/>
</dbReference>
<feature type="domain" description="Carrier" evidence="4">
    <location>
        <begin position="960"/>
        <end position="1034"/>
    </location>
</feature>
<keyword evidence="2" id="KW-0596">Phosphopantetheine</keyword>
<dbReference type="CDD" id="cd19531">
    <property type="entry name" value="LCL_NRPS-like"/>
    <property type="match status" value="4"/>
</dbReference>
<keyword evidence="6" id="KW-1185">Reference proteome</keyword>
<protein>
    <submittedName>
        <fullName evidence="5">Non-ribosomal peptide synthase/polyketide synthase</fullName>
    </submittedName>
</protein>
<dbReference type="Pfam" id="PF00975">
    <property type="entry name" value="Thioesterase"/>
    <property type="match status" value="1"/>
</dbReference>
<dbReference type="SUPFAM" id="SSF53474">
    <property type="entry name" value="alpha/beta-Hydrolases"/>
    <property type="match status" value="1"/>
</dbReference>
<dbReference type="Gene3D" id="3.40.50.980">
    <property type="match status" value="10"/>
</dbReference>
<feature type="domain" description="Carrier" evidence="4">
    <location>
        <begin position="2033"/>
        <end position="2107"/>
    </location>
</feature>
<dbReference type="Gene3D" id="3.30.300.30">
    <property type="match status" value="6"/>
</dbReference>
<dbReference type="PANTHER" id="PTHR45527">
    <property type="entry name" value="NONRIBOSOMAL PEPTIDE SYNTHETASE"/>
    <property type="match status" value="1"/>
</dbReference>
<dbReference type="NCBIfam" id="NF003417">
    <property type="entry name" value="PRK04813.1"/>
    <property type="match status" value="6"/>
</dbReference>
<gene>
    <name evidence="5" type="ORF">IHE29_07225</name>
</gene>
<dbReference type="InterPro" id="IPR020806">
    <property type="entry name" value="PKS_PP-bd"/>
</dbReference>
<dbReference type="InterPro" id="IPR006162">
    <property type="entry name" value="Ppantetheine_attach_site"/>
</dbReference>
<dbReference type="Pfam" id="PF13193">
    <property type="entry name" value="AMP-binding_C"/>
    <property type="match status" value="6"/>
</dbReference>
<evidence type="ECO:0000313" key="5">
    <source>
        <dbReference type="EMBL" id="WXK39086.1"/>
    </source>
</evidence>
<evidence type="ECO:0000313" key="6">
    <source>
        <dbReference type="Proteomes" id="UP001493153"/>
    </source>
</evidence>
<dbReference type="InterPro" id="IPR029058">
    <property type="entry name" value="AB_hydrolase_fold"/>
</dbReference>
<dbReference type="Gene3D" id="3.30.559.10">
    <property type="entry name" value="Chloramphenicol acetyltransferase-like domain"/>
    <property type="match status" value="6"/>
</dbReference>
<dbReference type="SUPFAM" id="SSF52777">
    <property type="entry name" value="CoA-dependent acyltransferases"/>
    <property type="match status" value="12"/>
</dbReference>
<dbReference type="CDD" id="cd05930">
    <property type="entry name" value="A_NRPS"/>
    <property type="match status" value="2"/>
</dbReference>
<dbReference type="Gene3D" id="2.30.38.10">
    <property type="entry name" value="Luciferase, Domain 3"/>
    <property type="match status" value="5"/>
</dbReference>
<dbReference type="RefSeq" id="WP_338911566.1">
    <property type="nucleotide sequence ID" value="NZ_CP062176.1"/>
</dbReference>
<dbReference type="PROSITE" id="PS50075">
    <property type="entry name" value="CARRIER"/>
    <property type="match status" value="6"/>
</dbReference>
<dbReference type="SUPFAM" id="SSF47336">
    <property type="entry name" value="ACP-like"/>
    <property type="match status" value="6"/>
</dbReference>
<dbReference type="InterPro" id="IPR036736">
    <property type="entry name" value="ACP-like_sf"/>
</dbReference>
<evidence type="ECO:0000256" key="2">
    <source>
        <dbReference type="ARBA" id="ARBA00022450"/>
    </source>
</evidence>
<dbReference type="InterPro" id="IPR025110">
    <property type="entry name" value="AMP-bd_C"/>
</dbReference>
<dbReference type="InterPro" id="IPR009081">
    <property type="entry name" value="PP-bd_ACP"/>
</dbReference>
<keyword evidence="3" id="KW-0597">Phosphoprotein</keyword>
<dbReference type="CDD" id="cd19544">
    <property type="entry name" value="E-C_NRPS"/>
    <property type="match status" value="1"/>
</dbReference>
<dbReference type="InterPro" id="IPR023213">
    <property type="entry name" value="CAT-like_dom_sf"/>
</dbReference>
<dbReference type="InterPro" id="IPR020802">
    <property type="entry name" value="TesA-like"/>
</dbReference>
<dbReference type="InterPro" id="IPR001031">
    <property type="entry name" value="Thioesterase"/>
</dbReference>
<comment type="cofactor">
    <cofactor evidence="1">
        <name>pantetheine 4'-phosphate</name>
        <dbReference type="ChEBI" id="CHEBI:47942"/>
    </cofactor>
</comment>
<dbReference type="InterPro" id="IPR001242">
    <property type="entry name" value="Condensation_dom"/>
</dbReference>
<dbReference type="CDD" id="cd17643">
    <property type="entry name" value="A_NRPS_Cytc1-like"/>
    <property type="match status" value="1"/>
</dbReference>
<dbReference type="SMART" id="SM00823">
    <property type="entry name" value="PKS_PP"/>
    <property type="match status" value="6"/>
</dbReference>
<dbReference type="InterPro" id="IPR000873">
    <property type="entry name" value="AMP-dep_synth/lig_dom"/>
</dbReference>
<feature type="domain" description="Carrier" evidence="4">
    <location>
        <begin position="5226"/>
        <end position="5300"/>
    </location>
</feature>
<proteinExistence type="predicted"/>
<evidence type="ECO:0000256" key="3">
    <source>
        <dbReference type="ARBA" id="ARBA00022553"/>
    </source>
</evidence>
<dbReference type="EMBL" id="CP062176">
    <property type="protein sequence ID" value="WXK39086.1"/>
    <property type="molecule type" value="Genomic_DNA"/>
</dbReference>
<dbReference type="InterPro" id="IPR020845">
    <property type="entry name" value="AMP-binding_CS"/>
</dbReference>
<dbReference type="Pfam" id="PF00668">
    <property type="entry name" value="Condensation"/>
    <property type="match status" value="6"/>
</dbReference>
<dbReference type="PROSITE" id="PS00455">
    <property type="entry name" value="AMP_BINDING"/>
    <property type="match status" value="6"/>
</dbReference>
<dbReference type="Pfam" id="PF00550">
    <property type="entry name" value="PP-binding"/>
    <property type="match status" value="6"/>
</dbReference>
<organism evidence="5 6">
    <name type="scientific">Mycetohabitans rhizoxinica</name>
    <dbReference type="NCBI Taxonomy" id="412963"/>
    <lineage>
        <taxon>Bacteria</taxon>
        <taxon>Pseudomonadati</taxon>
        <taxon>Pseudomonadota</taxon>
        <taxon>Betaproteobacteria</taxon>
        <taxon>Burkholderiales</taxon>
        <taxon>Burkholderiaceae</taxon>
        <taxon>Mycetohabitans</taxon>
    </lineage>
</organism>
<reference evidence="5 6" key="1">
    <citation type="submission" date="2020-09" db="EMBL/GenBank/DDBJ databases">
        <title>Genome sequences of Mycetohabitans spp.</title>
        <authorList>
            <person name="Carter M.E."/>
            <person name="Carpenter S.C.D."/>
            <person name="Bogdanove A.J."/>
        </authorList>
    </citation>
    <scope>NUCLEOTIDE SEQUENCE [LARGE SCALE GENOMIC DNA]</scope>
    <source>
        <strain evidence="5 6">B12</strain>
    </source>
</reference>
<dbReference type="NCBIfam" id="NF004282">
    <property type="entry name" value="PRK05691.1"/>
    <property type="match status" value="5"/>
</dbReference>
<dbReference type="Gene3D" id="3.30.559.30">
    <property type="entry name" value="Nonribosomal peptide synthetase, condensation domain"/>
    <property type="match status" value="6"/>
</dbReference>
<dbReference type="Pfam" id="PF00501">
    <property type="entry name" value="AMP-binding"/>
    <property type="match status" value="6"/>
</dbReference>
<dbReference type="NCBIfam" id="TIGR01733">
    <property type="entry name" value="AA-adenyl-dom"/>
    <property type="match status" value="6"/>
</dbReference>
<dbReference type="Proteomes" id="UP001493153">
    <property type="component" value="Chromosome"/>
</dbReference>
<dbReference type="Gene3D" id="1.10.1200.10">
    <property type="entry name" value="ACP-like"/>
    <property type="match status" value="4"/>
</dbReference>
<evidence type="ECO:0000256" key="1">
    <source>
        <dbReference type="ARBA" id="ARBA00001957"/>
    </source>
</evidence>
<dbReference type="PROSITE" id="PS00012">
    <property type="entry name" value="PHOSPHOPANTETHEINE"/>
    <property type="match status" value="2"/>
</dbReference>
<dbReference type="Gene3D" id="3.40.50.12780">
    <property type="entry name" value="N-terminal domain of ligase-like"/>
    <property type="match status" value="1"/>
</dbReference>
<dbReference type="SUPFAM" id="SSF56801">
    <property type="entry name" value="Acetyl-CoA synthetase-like"/>
    <property type="match status" value="6"/>
</dbReference>
<name>A0ABZ2PVE9_9BURK</name>
<feature type="domain" description="Carrier" evidence="4">
    <location>
        <begin position="3090"/>
        <end position="3164"/>
    </location>
</feature>
<dbReference type="InterPro" id="IPR042099">
    <property type="entry name" value="ANL_N_sf"/>
</dbReference>
<sequence>MDASITPVTYALSTAQTEIWLAQQLHPDSPVYNIAQYTVIEGAIKQAVFEAALRQVIDEADTLRLHFIDSDDGLRQRIGSPAWSMPVLDLTSEADPQAAAQAWMRTDYQQPVNLMQGPLFCYALLKVAPAQWIWYQRYHHIMMDGYGQYLIAQRVAHVYSARCAGTALAACDFGSIRQLLESDAQYQTSAQRKKDEAYWLKHCAHWPGPATLASRAAPALQQRLRQTTYLATQWVDDYVLDAGRLAQFLSAAWAAYLYRMTGAQDVVFGCPVTARLGADWHIPGMVSNTVPLRFRFEPNMDLLSLLRQAAKEIQSGLQYQRYPSEALQRQLGLAPGQSLFGIKVNVMPFDYELLFGGHSSTNHNLLAGPVDDLMLGVYWTLNSHQLRIDFDANPACYSAEALGVHQRRFIRFMQVLAADATQPIDSIDLLDADERYRLLVEGNATQRDYPSHLCIHQLFEAQVEQTPEAPALVYEDQTLSYAQLNARANRLAHQLIEWGVRPDTRVAICVQRSPALVVGLLAILKAGGAYVPLDPAYPGERLAHILTDAAPSMVLADAVGRAALGEAALAECTVLDPATLPALPDTNPSVAGLTARHLAYVIYTSGSTGTPKGVMVPHHAIARLVINNDFVDICTGDRVAFAANPAFDASTFEVWAPLLNGATVVVIDHDTVLMPAAFAHTLREQRISILWLTVGLFNQMAAQVDMAFSQLKALIVGGDVLDARWVAQVMRESPPEQLINGYGPTESTTFATIYKVTCVPERNASIPIGRPIANTRVYLLDAHSQPVPLGAVGELYIGGAGVARGYWNRPALTAERFVPDPFSEDADARLYKTGDLARYLPDGHLEFVGRNDEQVKIRGFRIELGEIEACLTAHPQVQDAVVLACGEGSDKRLVAYVRAEADEPLASTLRAQVAASLPEYMVPSAFVRVDAWPLTPNGKLDRRALPAPDDEARAHQAYEAPQGELETTLAAIWAELLGVKRVGRHDNFFALGGHSLLAVRLMNRVSGLGADVPLATLFAAPTLAAFAAALEAHLQQGTDALPEITPVSREGSLPLSFAQQRLWFLAQLDGASESYHTPLALHVRGPLDRAAWQQALDVLWARHEALRSTFVSVAGQPQVQLLPADTGVPLRWHDLRGVPNAQAQLARLRHEAAHAPFDLAQGPLIHACGMQLADDEHVMLLVQHHIVSDGWSLGVLARELSALYAASVGAQADALPPLSVQYPDYAAWQRQWLTGERLQAQSNYWRATLADAPVLLALPTDRPRSGQQSFAGAQVPMRMDAATTQALKRLSGEYGTTLFMTVLAAWSAVLARLSGQCDVVIGTPSANRHHPQIEPLIGFFVNTLALRVDLSDEPDTVELLARVRRTTLDAQAHQDLPFEQVVEIVQPPRRLNHTPLFQVMLAWQSNETGQWRLPGLDVTPAELDYDRVRFDLEMHLYEAGEEIIGALCYASALFDPATIERHVGYLTTMLQAMAAHPQQPVATLELLSPAERQLLLQTWNTTTAPYPAHPCLHQLFEAQVERSPDATALVYEEQTLSYAQLNARANRLAHRLIELGVEPDARVAICVERSPAMVVGLLAIVKAGGACVPLDPAYPSERLAHILNDAAPTIVLADATGRATLGEAALACRTVLEPEVLLDQAVPNPRVAELTPRHLAYVIYTSGSTGKPKGVMIEHVQITRLFEVTQSNGTLNEDQALIERQRGYSLTPADRVLQKTPFNFDISIWELFGTLLNGATLVVADADVHKEPVALMDLIARQRITTVYFVPSMLSIFLDTEGVQRCTSVKHLICSGEALSGATAQRCQTLLPDAQVHNLYGPTENALGTTFWTCPAACAENTIPIGRPIVNTRVYLLDTHGQPVPLGAVGELYIGGAGVARGYWNRPELTAERFVRDPFVDEPDARMYKTGDLARYLLDGHLEFVGRNDEQVKIRGFRIELGEIEACLTAHPQVRDAVVLATGEGSDKRLVAYVQAEADEPLASTLRAHVSARLPEYMVPSAFVRLDAWPLTPNGKLDRRALPAPDEVARAHQAYEAPQGELETTLAAIWAELLGVKRVGRHDSFFALGGHSLLAVRLMNRISGLGADVPLAALFATPTLAAFAAALEAHLQQGTDTLPEITPVSREGHLPLSFAQQRLWFLTQLDGVSETYHMPLALHVRGPLDRAAWQQALDVLWARHEALRSTFVSVEGQPQVRLLPADRGVPLRWHDLRGAPDAQAQLARLRHEAAHAPFDLACGPLMRACVVQLADDNYQCVLTQHHIVSDGWSLGVLTRELSALYAASMGVQADALPPLSVQYPDYAAWQRQWLTGERLQAQSNYWRATLADAPVLLELPTDRPRPAQQSFAGAQVPVQIDASTTQALKRLSAEHGTTLFMTVLAAWSAVLARLSGQHDVVIGTPSAHRNHPQIEPLIGFFVNTLALRMDLSGEPDTAELLARVRRTTLDAQAHQDLPFEQVVEIVQPPRRLNHTPLFQVMLAWQSNAPGEWRLPGLTTTPAELEYEVVKFDLELNLSEAGEEVVGNLGYATALFDHATIERHVGYLQTMLRAMVARPQQPVATLELLSPAERQLLLDTWNATQRDYPKHRCVHQLFEAQVERTPEAPALVYEAQTLSYAQLNAQANRLAHQLIELGVKPDIRVAICVERSPALVVGLLAILKAGGAYVPLDPAYPGERLAHILTDAAPSMVLADAVGRAALGEAALAECTVLDPATPSTWPDTNPSIAELTARHLAYVIYTSGSTGTPKGVMVPHYAIARLVINNGYVDIRTGDRVAFAANPAFDASTFEVWAPLLNGATVVVIDHDTVLMPAAFAHTLREQRISILWLTVGLFNQMAAQVDMAFSQLKALIVGGDVLDARWVAQVMRESPPEQLINGYGPTESTTFATIYKVTCVPERNASIPIGRPIANTRVYLLDAHSQPVPLGAVGELYIGGAGVARGYWNRPALTAERFVPDPFSEDADARLYKTGDLARYLPDGHLEFVGRNDEQVKIRGFRIELGEIEACLTAHPQVQDAVVLACGEGSDKRLVAYVRAEADEPLASTLRAQVAASLPEYMVPSAFVRVDAWPLTPNGKLDRRALPAPDDEARAHQAYEAPQGELETTLAAIWAELLGVKRVGRHDNFFALGGHSLLAVRLMNRVSGLGADVPLATLFAAPTLAAFAAALEAHLQQGTDALPEITPVSREGSLPLSFAQQRLWFLAQLDGASESYHTPLALHVRGPLDRAAWQQALDVLWARHEALRSTFVSVAGQPQVQLLPADTGVPLRWHDLRGVPNAQAQLARLRHEAAHAPFDLAQGPLIHACGMQLADDEHVMLLVQHHIVSDGWSLGVLARELSALYAASVGAQAAALPPLSVQYPDYAAWQRQWLTGERLQVQSDYWRATLADAPVLLALPTDRPRSAQQSFAGAQVPMRMDAATTQALKRLSAKHGTTLFMTVLAAWSAVLARLSGQCDVVIGTPSANRHHPQIEPLIGFFVNTLALRVDLSGGPDTVELLARVRRTMLDAQAHQDLPFEQVVEIVQPPRRLDYTPLFQVMLAWQSNETGQWRLPGLTATPAELEYDAVKCDLELNLSETGDEIAGSLGYATALFDQSTIERHVGYLQAMLQAMVAHPQQPVATLELLSPAERQLLLQTWNATQRAYPSHVCVHQLFEAQVERTPEAPALVYEDQTLSYAQLNARANRLAHQLIELGVKPDTRVAICVQRSAALVVGVLAILKAGGAYVPLDPSYPSERLAHILADAAPSMVLADAAGRAALGEAALAECTVLDPATPSTWPDTNPSIAELTARHLAYVIYTSGSTGTPKGVMVPHYAIARLVINNGYVDIRTDDRVAFAANPAFDASTFEVWAPLLNGATVVVIDHDTVLMPRAFAHTLREQRISILWLTVGLFNQMAAQVDTAFSQLKALIVGGDVLDARLVAQVMGESPPEQLINGYGPTESTTFATIYKVTCVPERNASIPIGRPIANTRVYLLDAHGQPVPLGAVGELYIGGAGVARGYWNRPELTAERFVRDPFSEDADARLYKTGDVARYLPDGNLEFVGRNDDQVKIRGFRIELGEIAACLTAHPQVRDAVVLACGEGSDKRLVAYVQAEADEQLASTLRAQVAASLPEYMVPSAFVRVDAWPLTPNGKLDRRALPAPDEAALAHQAYEVPQGELETTLAAIWAELLGVKQVGRHDSFFALGGHSLLAVRLIERLRRRGLSVSVRALFEAPTLSALAQSLGQRRDVAVPANAITPDTTVITPSMLPLIELTQADIDKIVKQVPQGVANIQDIYALSPLQDGLLFHHLLARDGDPYLLMVQLAFDSHERLDQYLHALQQVIDRHDILRTAFVWEGVSTPAQVVWRHAQLPVTELTLDPADEPIVAQLARRFDPRHTRLDLTQAPLLHCAIAQDRAGRWLLTQRLHHLIGDHSTLEVMHAEVRAFIEGRGDTLSPAQPFRHLVAQARLGVSQAEHEHFFTELLADVEPTLPFGLAQIQHDGSEVSESHRMLPSALNDRLRTHARRLGVSLASLCHLAWAQVLARASGQPRVVFGTVLFGRMQAGEGADSAMGLFINTLPLRVDLSGNVQAAVHATHARLAALLEHEHASLALAQRCSGVPADTPLFSALLNYRHNAMGSDERSGLPGVELLSAQERTNYPLTLSVEDFGQALELTAQSVPPLAPERVCGYMQQALHSLADALEAAPDTAVQQLQVLPEAERQLLLQTWNATQRAYPSHVCVHQLFEAQVERTPEAPALVFEDQTFSYAELNAQANRLAHQLIELGVKPDTRVAICVQRSAALVVGLLAILKAGGAYVPLDPAYPGERLAYILADAAPSMVLADAAGRAALGEAALAECTVLDPATLPALPDTNPSVAGLTARHLAYVIYTSGSTGTPKGVMVEHVQVARLFEATQPWYGFNEHDTWCLFHSFAFDFSVWELWGALRYGGKLVIVPHPIARSADAFYQLICEQGVTVLNQTPSAFKALMVSQAHSALTDQLRYVIFGGEALEPTSLQAWYATHDERYPQLINMYGITEVTVHVTYRPLRQQDSEQAGSLIGTRIPDLTIYLLDAHGQPVPLGAVGELYIGGAGVARGYWNRPALTAERFVPDPFSEDADARLYKTGDLARYLLDGHLEFVGRNDEQVKIRGFRIEPGEIEACLTAHPQVRDAVVLATGEGSAKRLVAYVQAEANEQLASTLRAHVSARLPEYMVPSAFVRLNAWPLTPNGKLDRRALPEPDADALAHQAYEAPQGELETTLAAIWAELLGVERVGRHDSFFALGGHSLLAVRLMNRVSGLGADVPLAALFATPTLAAFAAALEAHLQQGTDTLPEITPVSRKGSLPLSFAQQRLWFLTQLDGVSETYHMPLALHVRGPLDRAAWQQALDVLWARHEALRSTFVSVEGQPQVRLLPADRGVPLRWHDLRGAPDAQAQLARLRHEAAHAPFDLACGPLMRACVVQLADDNYQCVLTQHHIVSDGWSLGVLTRELSALYAASMGVQADALPPLSVQYPDYAAWQRQWLTGERLQAQSNYWRATLADAPVLLELPTDRPRPAQQSFVGAQVPVRMDAATTQALKRLSGEYGTTLFMTVLAAWSAVLARLSGQCDVVIGTPSANRHHPQIEPLIGFFVNTLALRVDLSDEPDTVELLTRVRRTTLDAQAHQDLPFEQVVEIVQPPRRLNHTPLFQVMLAWQSNETGQWRLPGLTATPAELEYDAVKCDLELNLSDTGDEIVGRLGYATALFDPATIERYVGYLQAMLQAMVAHPQQPVATLELLSPAERQLLLQTWNATQRAYPSHMCVHQLFEAQVERTPEAPALVYEDQTLSYAQLNARANRLAHQLIEWGVRPDTRVAICVQRSAALVVGLLAILKAGGAYVPLDPSYPSERLAHILADAAPSMVLADAVGRAALGEAALAECTVLDPATLPALPGTNPSVAGLTARHLAYVIYTSGSTGTPKGVMVEHRGMVNLALAQIACFGVQPTSRILQFASFSFDASASEIFMAFGSGVALYLPPEAARHDRHALRDYLASHAITHATLPPALLQHGTDLLSFGPSLTLILAGEAPSATLVRDLADQGTVFNAYGPTEATVCATVWRGARDFSGEVPIGRPIGNTRVYLLDAHSQPVPLGAVGELSIGGAGVARGYLNRPELTAERFVPDPFSEDADARLYKTGDVARYRADGNLEFLGRNDDQVKLRGFRIELGEIAACLTAHPQVREAVVLATGEGLDKRLVAYVQAEADEPLASTLCAQVAAKLPEYMVPSAFVRVDAWPLTPNGKLDRRALPAPDEAALAHQAYEAPQGELETTLAEIWAELLGVKRVGRHDSFFALGGHSLLAMRLISRVRTALGIDLAIRTLFEAPTLAGLARHFVKHDGIQENSFSVLLPLKPTGSRPALFCIHPGFGLSWSYMGLSNYLHPDQPLYGLQARGFDGTSPLASTLDEMVSDYLEQMRHVQPKGPYCLLGWSFGGIVAHSMAVRLEHEGEKVALLGLLDSPPFAGKAFEEEANQLDQAIVRDVFAYHYGNELISAMDKHLLENIEKIAKNNVRIVKDYFPSQYSGDALLFRATVAEAGCETVVTPDAWKPYVLGEIKVHDMHCSHGEMLKPEPTAAIASILACQLD</sequence>
<feature type="domain" description="Carrier" evidence="4">
    <location>
        <begin position="6277"/>
        <end position="6352"/>
    </location>
</feature>
<dbReference type="PANTHER" id="PTHR45527:SF1">
    <property type="entry name" value="FATTY ACID SYNTHASE"/>
    <property type="match status" value="1"/>
</dbReference>
<evidence type="ECO:0000259" key="4">
    <source>
        <dbReference type="PROSITE" id="PS50075"/>
    </source>
</evidence>
<feature type="domain" description="Carrier" evidence="4">
    <location>
        <begin position="4147"/>
        <end position="4221"/>
    </location>
</feature>
<accession>A0ABZ2PVE9</accession>
<dbReference type="Gene3D" id="3.40.50.1820">
    <property type="entry name" value="alpha/beta hydrolase"/>
    <property type="match status" value="2"/>
</dbReference>